<dbReference type="Proteomes" id="UP000002744">
    <property type="component" value="Chromosome"/>
</dbReference>
<dbReference type="HOGENOM" id="CLU_867885_0_0_5"/>
<name>C6XGV4_LIBAP</name>
<gene>
    <name evidence="1" type="ordered locus">CLIBASIA_05180</name>
</gene>
<dbReference type="STRING" id="537021.CLIBASIA_05180"/>
<proteinExistence type="predicted"/>
<evidence type="ECO:0000313" key="2">
    <source>
        <dbReference type="Proteomes" id="UP000002744"/>
    </source>
</evidence>
<dbReference type="KEGG" id="las:CLIBASIA_05180"/>
<protein>
    <submittedName>
        <fullName evidence="1">Uncharacterized protein</fullName>
    </submittedName>
</protein>
<reference evidence="1 2" key="2">
    <citation type="journal article" date="2011" name="Appl. Environ. Microbiol.">
        <title>Diversity and plasticity of the intracellular plant pathogen and insect symbiont, 'Candidatus Liberibacter asiaticus', revealed by hyper variable prophage genes with intragenic tandem repeats.</title>
        <authorList>
            <person name="Zhou L."/>
            <person name="Powell C.A."/>
            <person name="Hoffman M.T."/>
            <person name="Li W."/>
            <person name="Fan G."/>
            <person name="Liu B."/>
            <person name="Lin H."/>
            <person name="Duan Y."/>
        </authorList>
    </citation>
    <scope>NUCLEOTIDE SEQUENCE [LARGE SCALE GENOMIC DNA]</scope>
    <source>
        <strain evidence="2">psy62</strain>
    </source>
</reference>
<dbReference type="EMBL" id="CP001677">
    <property type="protein sequence ID" value="ACT57607.1"/>
    <property type="molecule type" value="Genomic_DNA"/>
</dbReference>
<accession>C6XGV4</accession>
<dbReference type="AlphaFoldDB" id="C6XGV4"/>
<dbReference type="eggNOG" id="ENOG502ZD9H">
    <property type="taxonomic scope" value="Bacteria"/>
</dbReference>
<organism evidence="1 2">
    <name type="scientific">Liberibacter asiaticus (strain psy62)</name>
    <dbReference type="NCBI Taxonomy" id="537021"/>
    <lineage>
        <taxon>Bacteria</taxon>
        <taxon>Pseudomonadati</taxon>
        <taxon>Pseudomonadota</taxon>
        <taxon>Alphaproteobacteria</taxon>
        <taxon>Hyphomicrobiales</taxon>
        <taxon>Rhizobiaceae</taxon>
        <taxon>Liberibacter</taxon>
    </lineage>
</organism>
<reference evidence="1 2" key="1">
    <citation type="journal article" date="2009" name="Mol. Plant Microbe Interact.">
        <title>Complete genome sequence of citrus huanglongbing bacterium, 'Candidatus Liberibacter asiaticus' obtained through metagenomics.</title>
        <authorList>
            <person name="Duan Y."/>
            <person name="Zhou L."/>
            <person name="Hall D.G."/>
            <person name="Li W."/>
            <person name="Doddapaneni H."/>
            <person name="Lin H."/>
            <person name="Liu L."/>
            <person name="Vahling C.M."/>
            <person name="Gabriel D.W."/>
            <person name="Williams K.P."/>
            <person name="Dickerman A."/>
            <person name="Sun Y."/>
            <person name="Gottwald T."/>
        </authorList>
    </citation>
    <scope>NUCLEOTIDE SEQUENCE [LARGE SCALE GENOMIC DNA]</scope>
    <source>
        <strain evidence="2">psy62</strain>
    </source>
</reference>
<sequence>MQAGGSLPAGFSWSTESGDGLSTLCVFLSTLGEVAVYGGDNPDDSSSFSLKAIYHIGRPLGKRAIVFVKNDVWIATNNGLISMKNILLQEEKTNLPLSWPIQEQWEQAIMVAPTGWSMILWEKRNMLLISCPKNSLLSDKTFVMNVAHNNRWSSFHNWFTQSYVVANENLFFGDYEGTFWQGDISGSDNARPFIGIYLSPFHAIDPRLGFQRRACVAHLSLQAYQRPYLKLFARANYDHSYPEFSKETISNNPMDNGIWDNSLWDEVKWTDNLFVTKKKLFQFCQNVVAYGNCLAVGCVIVSSGKSINDIQINNAKLLVE</sequence>
<evidence type="ECO:0000313" key="1">
    <source>
        <dbReference type="EMBL" id="ACT57607.1"/>
    </source>
</evidence>